<dbReference type="PROSITE" id="PS50928">
    <property type="entry name" value="ABC_TM1"/>
    <property type="match status" value="1"/>
</dbReference>
<dbReference type="Proteomes" id="UP001165679">
    <property type="component" value="Unassembled WGS sequence"/>
</dbReference>
<evidence type="ECO:0000313" key="10">
    <source>
        <dbReference type="EMBL" id="MCW3474945.1"/>
    </source>
</evidence>
<evidence type="ECO:0000256" key="8">
    <source>
        <dbReference type="RuleBase" id="RU363032"/>
    </source>
</evidence>
<keyword evidence="4" id="KW-1003">Cell membrane</keyword>
<feature type="transmembrane region" description="Helical" evidence="8">
    <location>
        <begin position="254"/>
        <end position="276"/>
    </location>
</feature>
<feature type="transmembrane region" description="Helical" evidence="8">
    <location>
        <begin position="12"/>
        <end position="39"/>
    </location>
</feature>
<organism evidence="10 11">
    <name type="scientific">Limobrevibacterium gyesilva</name>
    <dbReference type="NCBI Taxonomy" id="2991712"/>
    <lineage>
        <taxon>Bacteria</taxon>
        <taxon>Pseudomonadati</taxon>
        <taxon>Pseudomonadota</taxon>
        <taxon>Alphaproteobacteria</taxon>
        <taxon>Acetobacterales</taxon>
        <taxon>Acetobacteraceae</taxon>
        <taxon>Limobrevibacterium</taxon>
    </lineage>
</organism>
<dbReference type="InterPro" id="IPR000515">
    <property type="entry name" value="MetI-like"/>
</dbReference>
<feature type="transmembrane region" description="Helical" evidence="8">
    <location>
        <begin position="63"/>
        <end position="92"/>
    </location>
</feature>
<dbReference type="EMBL" id="JAPDNT010000006">
    <property type="protein sequence ID" value="MCW3474945.1"/>
    <property type="molecule type" value="Genomic_DNA"/>
</dbReference>
<comment type="similarity">
    <text evidence="2">Belongs to the binding-protein-dependent transport system permease family. CysTW subfamily.</text>
</comment>
<dbReference type="CDD" id="cd06261">
    <property type="entry name" value="TM_PBP2"/>
    <property type="match status" value="1"/>
</dbReference>
<reference evidence="10" key="1">
    <citation type="submission" date="2022-09" db="EMBL/GenBank/DDBJ databases">
        <title>Rhodovastum sp. nov. RN2-1 isolated from soil in Seongnam, South Korea.</title>
        <authorList>
            <person name="Le N.T."/>
        </authorList>
    </citation>
    <scope>NUCLEOTIDE SEQUENCE</scope>
    <source>
        <strain evidence="10">RN2-1</strain>
    </source>
</reference>
<reference evidence="10" key="2">
    <citation type="submission" date="2022-10" db="EMBL/GenBank/DDBJ databases">
        <authorList>
            <person name="Trinh H.N."/>
        </authorList>
    </citation>
    <scope>NUCLEOTIDE SEQUENCE</scope>
    <source>
        <strain evidence="10">RN2-1</strain>
    </source>
</reference>
<keyword evidence="7 8" id="KW-0472">Membrane</keyword>
<accession>A0AA41YLL8</accession>
<comment type="caution">
    <text evidence="10">The sequence shown here is derived from an EMBL/GenBank/DDBJ whole genome shotgun (WGS) entry which is preliminary data.</text>
</comment>
<dbReference type="PANTHER" id="PTHR42929">
    <property type="entry name" value="INNER MEMBRANE ABC TRANSPORTER PERMEASE PROTEIN YDCU-RELATED-RELATED"/>
    <property type="match status" value="1"/>
</dbReference>
<feature type="transmembrane region" description="Helical" evidence="8">
    <location>
        <begin position="156"/>
        <end position="177"/>
    </location>
</feature>
<dbReference type="InterPro" id="IPR035906">
    <property type="entry name" value="MetI-like_sf"/>
</dbReference>
<proteinExistence type="inferred from homology"/>
<keyword evidence="3 8" id="KW-0813">Transport</keyword>
<dbReference type="PANTHER" id="PTHR42929:SF5">
    <property type="entry name" value="ABC TRANSPORTER PERMEASE PROTEIN"/>
    <property type="match status" value="1"/>
</dbReference>
<dbReference type="GO" id="GO:0055085">
    <property type="term" value="P:transmembrane transport"/>
    <property type="evidence" value="ECO:0007669"/>
    <property type="project" value="InterPro"/>
</dbReference>
<evidence type="ECO:0000256" key="1">
    <source>
        <dbReference type="ARBA" id="ARBA00004651"/>
    </source>
</evidence>
<dbReference type="GO" id="GO:0005886">
    <property type="term" value="C:plasma membrane"/>
    <property type="evidence" value="ECO:0007669"/>
    <property type="project" value="UniProtKB-SubCell"/>
</dbReference>
<keyword evidence="11" id="KW-1185">Reference proteome</keyword>
<dbReference type="AlphaFoldDB" id="A0AA41YLL8"/>
<evidence type="ECO:0000256" key="6">
    <source>
        <dbReference type="ARBA" id="ARBA00022989"/>
    </source>
</evidence>
<evidence type="ECO:0000313" key="11">
    <source>
        <dbReference type="Proteomes" id="UP001165679"/>
    </source>
</evidence>
<evidence type="ECO:0000256" key="2">
    <source>
        <dbReference type="ARBA" id="ARBA00007069"/>
    </source>
</evidence>
<feature type="domain" description="ABC transmembrane type-1" evidence="9">
    <location>
        <begin position="69"/>
        <end position="275"/>
    </location>
</feature>
<evidence type="ECO:0000256" key="3">
    <source>
        <dbReference type="ARBA" id="ARBA00022448"/>
    </source>
</evidence>
<dbReference type="Gene3D" id="1.10.3720.10">
    <property type="entry name" value="MetI-like"/>
    <property type="match status" value="1"/>
</dbReference>
<evidence type="ECO:0000256" key="5">
    <source>
        <dbReference type="ARBA" id="ARBA00022692"/>
    </source>
</evidence>
<evidence type="ECO:0000256" key="4">
    <source>
        <dbReference type="ARBA" id="ARBA00022475"/>
    </source>
</evidence>
<evidence type="ECO:0000256" key="7">
    <source>
        <dbReference type="ARBA" id="ARBA00023136"/>
    </source>
</evidence>
<dbReference type="Pfam" id="PF00528">
    <property type="entry name" value="BPD_transp_1"/>
    <property type="match status" value="1"/>
</dbReference>
<evidence type="ECO:0000259" key="9">
    <source>
        <dbReference type="PROSITE" id="PS50928"/>
    </source>
</evidence>
<feature type="transmembrane region" description="Helical" evidence="8">
    <location>
        <begin position="104"/>
        <end position="122"/>
    </location>
</feature>
<name>A0AA41YLL8_9PROT</name>
<keyword evidence="6 8" id="KW-1133">Transmembrane helix</keyword>
<keyword evidence="5 8" id="KW-0812">Transmembrane</keyword>
<dbReference type="SUPFAM" id="SSF161098">
    <property type="entry name" value="MetI-like"/>
    <property type="match status" value="1"/>
</dbReference>
<protein>
    <submittedName>
        <fullName evidence="10">ABC transporter permease</fullName>
    </submittedName>
</protein>
<comment type="subcellular location">
    <subcellularLocation>
        <location evidence="1 8">Cell membrane</location>
        <topology evidence="1 8">Multi-pass membrane protein</topology>
    </subcellularLocation>
</comment>
<feature type="transmembrane region" description="Helical" evidence="8">
    <location>
        <begin position="128"/>
        <end position="144"/>
    </location>
</feature>
<gene>
    <name evidence="10" type="ORF">OL599_10175</name>
</gene>
<feature type="transmembrane region" description="Helical" evidence="8">
    <location>
        <begin position="211"/>
        <end position="233"/>
    </location>
</feature>
<sequence length="286" mass="30736">MASKAPLMSHSCWLTAPSIAVIAAVLVAPLGLMLLFSFWEFVPGKITNYALTFENYRRFLGDAFYLGVIAKTVQLGVTVTVLSLVLGYPVAFFLARTKSRLQPLLVYLVFVPMMISLVVRAYGWMVLLGYNGVVNAVLLRLGVIDMPLRMLNSVTAVVLGLVEVLLPFMVVPLIAVLKDIPPSVEEAARALGAAPAQAFFKVTLPLSVPGIISGSLIVFSLAITAYALPALLGGAQVKMISAIAYDSMLVSYNWPFSSAVGMVMVVVSSALIYGYLRFVPQKAQGL</sequence>
<dbReference type="RefSeq" id="WP_264713618.1">
    <property type="nucleotide sequence ID" value="NZ_JAPDNT010000006.1"/>
</dbReference>